<protein>
    <submittedName>
        <fullName evidence="2">Putative angiomotin</fullName>
    </submittedName>
</protein>
<feature type="region of interest" description="Disordered" evidence="1">
    <location>
        <begin position="1"/>
        <end position="32"/>
    </location>
</feature>
<evidence type="ECO:0000313" key="3">
    <source>
        <dbReference type="Proteomes" id="UP000037510"/>
    </source>
</evidence>
<evidence type="ECO:0000256" key="1">
    <source>
        <dbReference type="SAM" id="MobiDB-lite"/>
    </source>
</evidence>
<dbReference type="AlphaFoldDB" id="A0A0L7KSP5"/>
<organism evidence="2 3">
    <name type="scientific">Operophtera brumata</name>
    <name type="common">Winter moth</name>
    <name type="synonym">Phalaena brumata</name>
    <dbReference type="NCBI Taxonomy" id="104452"/>
    <lineage>
        <taxon>Eukaryota</taxon>
        <taxon>Metazoa</taxon>
        <taxon>Ecdysozoa</taxon>
        <taxon>Arthropoda</taxon>
        <taxon>Hexapoda</taxon>
        <taxon>Insecta</taxon>
        <taxon>Pterygota</taxon>
        <taxon>Neoptera</taxon>
        <taxon>Endopterygota</taxon>
        <taxon>Lepidoptera</taxon>
        <taxon>Glossata</taxon>
        <taxon>Ditrysia</taxon>
        <taxon>Geometroidea</taxon>
        <taxon>Geometridae</taxon>
        <taxon>Larentiinae</taxon>
        <taxon>Operophtera</taxon>
    </lineage>
</organism>
<comment type="caution">
    <text evidence="2">The sequence shown here is derived from an EMBL/GenBank/DDBJ whole genome shotgun (WGS) entry which is preliminary data.</text>
</comment>
<sequence length="65" mass="7562">MGSMRPTGRFLSFTNNIQRPQKPAGKCARQQPELAQGFSRRWEQQSKFFGCLIIIIQHSHHPQPR</sequence>
<dbReference type="EMBL" id="JTDY01006302">
    <property type="protein sequence ID" value="KOB66125.1"/>
    <property type="molecule type" value="Genomic_DNA"/>
</dbReference>
<keyword evidence="3" id="KW-1185">Reference proteome</keyword>
<dbReference type="Proteomes" id="UP000037510">
    <property type="component" value="Unassembled WGS sequence"/>
</dbReference>
<accession>A0A0L7KSP5</accession>
<reference evidence="2 3" key="1">
    <citation type="journal article" date="2015" name="Genome Biol. Evol.">
        <title>The genome of winter moth (Operophtera brumata) provides a genomic perspective on sexual dimorphism and phenology.</title>
        <authorList>
            <person name="Derks M.F."/>
            <person name="Smit S."/>
            <person name="Salis L."/>
            <person name="Schijlen E."/>
            <person name="Bossers A."/>
            <person name="Mateman C."/>
            <person name="Pijl A.S."/>
            <person name="de Ridder D."/>
            <person name="Groenen M.A."/>
            <person name="Visser M.E."/>
            <person name="Megens H.J."/>
        </authorList>
    </citation>
    <scope>NUCLEOTIDE SEQUENCE [LARGE SCALE GENOMIC DNA]</scope>
    <source>
        <strain evidence="2">WM2013NL</strain>
        <tissue evidence="2">Head and thorax</tissue>
    </source>
</reference>
<gene>
    <name evidence="2" type="ORF">OBRU01_21837</name>
</gene>
<proteinExistence type="predicted"/>
<evidence type="ECO:0000313" key="2">
    <source>
        <dbReference type="EMBL" id="KOB66125.1"/>
    </source>
</evidence>
<name>A0A0L7KSP5_OPEBR</name>